<evidence type="ECO:0000313" key="3">
    <source>
        <dbReference type="Proteomes" id="UP000697297"/>
    </source>
</evidence>
<name>A0AAN6D4N2_9ASCO</name>
<evidence type="ECO:0000313" key="4">
    <source>
        <dbReference type="Proteomes" id="UP000738402"/>
    </source>
</evidence>
<proteinExistence type="predicted"/>
<dbReference type="EMBL" id="JAHLUN010000010">
    <property type="protein sequence ID" value="KAG7763710.1"/>
    <property type="molecule type" value="Genomic_DNA"/>
</dbReference>
<comment type="caution">
    <text evidence="1">The sequence shown here is derived from an EMBL/GenBank/DDBJ whole genome shotgun (WGS) entry which is preliminary data.</text>
</comment>
<dbReference type="Proteomes" id="UP000697297">
    <property type="component" value="Unassembled WGS sequence"/>
</dbReference>
<evidence type="ECO:0000313" key="2">
    <source>
        <dbReference type="EMBL" id="KAG7763710.1"/>
    </source>
</evidence>
<dbReference type="EMBL" id="JAHLUH010000008">
    <property type="protein sequence ID" value="KAG7726881.1"/>
    <property type="molecule type" value="Genomic_DNA"/>
</dbReference>
<sequence length="117" mass="13106">MKGILQVADYVGDPLTRRGKSDPRGLLLFVRVHLAEILELFIGPLMIKLWISNGVGFSELRLVENLQRSLVRGKLGASWLTILNGRKSGKPNSSDVTGSMKRKYLQLKFHPVQFCKG</sequence>
<gene>
    <name evidence="1" type="ORF">KL933_003164</name>
    <name evidence="2" type="ORF">KL946_003811</name>
</gene>
<keyword evidence="3" id="KW-1185">Reference proteome</keyword>
<reference evidence="1 3" key="1">
    <citation type="journal article" date="2021" name="G3 (Bethesda)">
        <title>Genomic diversity, chromosomal rearrangements, and interspecies hybridization in the ogataea polymorpha species complex.</title>
        <authorList>
            <person name="Hanson S.J."/>
            <person name="Cinneide E.O."/>
            <person name="Salzberg L.I."/>
            <person name="Wolfe K.H."/>
            <person name="McGowan J."/>
            <person name="Fitzpatrick D.A."/>
            <person name="Matlin K."/>
        </authorList>
    </citation>
    <scope>NUCLEOTIDE SEQUENCE</scope>
    <source>
        <strain evidence="2">81-436-3</strain>
        <strain evidence="1">83-405-1</strain>
    </source>
</reference>
<protein>
    <submittedName>
        <fullName evidence="1">Uncharacterized protein</fullName>
    </submittedName>
</protein>
<dbReference type="AlphaFoldDB" id="A0AAN6D4N2"/>
<accession>A0AAN6D4N2</accession>
<evidence type="ECO:0000313" key="1">
    <source>
        <dbReference type="EMBL" id="KAG7726881.1"/>
    </source>
</evidence>
<organism evidence="1 4">
    <name type="scientific">Ogataea haglerorum</name>
    <dbReference type="NCBI Taxonomy" id="1937702"/>
    <lineage>
        <taxon>Eukaryota</taxon>
        <taxon>Fungi</taxon>
        <taxon>Dikarya</taxon>
        <taxon>Ascomycota</taxon>
        <taxon>Saccharomycotina</taxon>
        <taxon>Pichiomycetes</taxon>
        <taxon>Pichiales</taxon>
        <taxon>Pichiaceae</taxon>
        <taxon>Ogataea</taxon>
    </lineage>
</organism>
<dbReference type="Proteomes" id="UP000738402">
    <property type="component" value="Unassembled WGS sequence"/>
</dbReference>